<comment type="caution">
    <text evidence="2">The sequence shown here is derived from an EMBL/GenBank/DDBJ whole genome shotgun (WGS) entry which is preliminary data.</text>
</comment>
<reference evidence="2 3" key="1">
    <citation type="submission" date="2020-04" db="EMBL/GenBank/DDBJ databases">
        <authorList>
            <person name="Wallbank WR R."/>
            <person name="Pardo Diaz C."/>
            <person name="Kozak K."/>
            <person name="Martin S."/>
            <person name="Jiggins C."/>
            <person name="Moest M."/>
            <person name="Warren A I."/>
            <person name="Byers J.R.P. K."/>
            <person name="Montejo-Kovacevich G."/>
            <person name="Yen C E."/>
        </authorList>
    </citation>
    <scope>NUCLEOTIDE SEQUENCE [LARGE SCALE GENOMIC DNA]</scope>
</reference>
<sequence length="85" mass="9769">MEVNTSPLKWRMARIQKLYPGTDKTARVADLFTSRGVIRRAVHNLCPLEASTARARRSNDFKKGGKMLRPIYQIINLPSINYTQH</sequence>
<protein>
    <recommendedName>
        <fullName evidence="1">DUF5641 domain-containing protein</fullName>
    </recommendedName>
</protein>
<dbReference type="AlphaFoldDB" id="A0A8S1BTA6"/>
<dbReference type="EMBL" id="CADEBD010000814">
    <property type="protein sequence ID" value="CAB3260281.1"/>
    <property type="molecule type" value="Genomic_DNA"/>
</dbReference>
<accession>A0A8S1BTA6</accession>
<proteinExistence type="predicted"/>
<evidence type="ECO:0000259" key="1">
    <source>
        <dbReference type="Pfam" id="PF18701"/>
    </source>
</evidence>
<dbReference type="Proteomes" id="UP000494256">
    <property type="component" value="Unassembled WGS sequence"/>
</dbReference>
<dbReference type="Pfam" id="PF18701">
    <property type="entry name" value="DUF5641"/>
    <property type="match status" value="1"/>
</dbReference>
<gene>
    <name evidence="2" type="ORF">APLA_LOCUS16943</name>
</gene>
<name>A0A8S1BTA6_ARCPL</name>
<feature type="domain" description="DUF5641" evidence="1">
    <location>
        <begin position="3"/>
        <end position="48"/>
    </location>
</feature>
<organism evidence="2 3">
    <name type="scientific">Arctia plantaginis</name>
    <name type="common">Wood tiger moth</name>
    <name type="synonym">Phalaena plantaginis</name>
    <dbReference type="NCBI Taxonomy" id="874455"/>
    <lineage>
        <taxon>Eukaryota</taxon>
        <taxon>Metazoa</taxon>
        <taxon>Ecdysozoa</taxon>
        <taxon>Arthropoda</taxon>
        <taxon>Hexapoda</taxon>
        <taxon>Insecta</taxon>
        <taxon>Pterygota</taxon>
        <taxon>Neoptera</taxon>
        <taxon>Endopterygota</taxon>
        <taxon>Lepidoptera</taxon>
        <taxon>Glossata</taxon>
        <taxon>Ditrysia</taxon>
        <taxon>Noctuoidea</taxon>
        <taxon>Erebidae</taxon>
        <taxon>Arctiinae</taxon>
        <taxon>Arctia</taxon>
    </lineage>
</organism>
<dbReference type="InterPro" id="IPR040676">
    <property type="entry name" value="DUF5641"/>
</dbReference>
<dbReference type="OrthoDB" id="7442613at2759"/>
<evidence type="ECO:0000313" key="2">
    <source>
        <dbReference type="EMBL" id="CAB3260281.1"/>
    </source>
</evidence>
<evidence type="ECO:0000313" key="3">
    <source>
        <dbReference type="Proteomes" id="UP000494256"/>
    </source>
</evidence>